<reference evidence="3" key="1">
    <citation type="journal article" date="2017" name="Nat. Microbiol.">
        <title>Global analysis of biosynthetic gene clusters reveals vast potential of secondary metabolite production in Penicillium species.</title>
        <authorList>
            <person name="Nielsen J.C."/>
            <person name="Grijseels S."/>
            <person name="Prigent S."/>
            <person name="Ji B."/>
            <person name="Dainat J."/>
            <person name="Nielsen K.F."/>
            <person name="Frisvad J.C."/>
            <person name="Workman M."/>
            <person name="Nielsen J."/>
        </authorList>
    </citation>
    <scope>NUCLEOTIDE SEQUENCE [LARGE SCALE GENOMIC DNA]</scope>
    <source>
        <strain evidence="3">IBT 14082</strain>
    </source>
</reference>
<feature type="region of interest" description="Disordered" evidence="1">
    <location>
        <begin position="90"/>
        <end position="113"/>
    </location>
</feature>
<dbReference type="EMBL" id="MLQL01000015">
    <property type="protein sequence ID" value="OQE21010.1"/>
    <property type="molecule type" value="Genomic_DNA"/>
</dbReference>
<accession>A0A1V6T505</accession>
<sequence length="113" mass="12582">MALYSNERLIAEELMVVRSRSPSPARYGRHWYSSLNTLLSLVESVSTGREKFPWCRAPRSAPEWPVTGCPLAKVTLKTSDLKLGRVARLSGGWSDPHRADGPEVNGEEGQMNQ</sequence>
<organism evidence="2 3">
    <name type="scientific">Penicillium flavigenum</name>
    <dbReference type="NCBI Taxonomy" id="254877"/>
    <lineage>
        <taxon>Eukaryota</taxon>
        <taxon>Fungi</taxon>
        <taxon>Dikarya</taxon>
        <taxon>Ascomycota</taxon>
        <taxon>Pezizomycotina</taxon>
        <taxon>Eurotiomycetes</taxon>
        <taxon>Eurotiomycetidae</taxon>
        <taxon>Eurotiales</taxon>
        <taxon>Aspergillaceae</taxon>
        <taxon>Penicillium</taxon>
    </lineage>
</organism>
<protein>
    <submittedName>
        <fullName evidence="2">Uncharacterized protein</fullName>
    </submittedName>
</protein>
<name>A0A1V6T505_9EURO</name>
<keyword evidence="3" id="KW-1185">Reference proteome</keyword>
<dbReference type="OrthoDB" id="73875at2759"/>
<evidence type="ECO:0000313" key="2">
    <source>
        <dbReference type="EMBL" id="OQE21010.1"/>
    </source>
</evidence>
<dbReference type="AlphaFoldDB" id="A0A1V6T505"/>
<gene>
    <name evidence="2" type="ORF">PENFLA_c015G03996</name>
</gene>
<comment type="caution">
    <text evidence="2">The sequence shown here is derived from an EMBL/GenBank/DDBJ whole genome shotgun (WGS) entry which is preliminary data.</text>
</comment>
<evidence type="ECO:0000313" key="3">
    <source>
        <dbReference type="Proteomes" id="UP000191342"/>
    </source>
</evidence>
<proteinExistence type="predicted"/>
<dbReference type="Proteomes" id="UP000191342">
    <property type="component" value="Unassembled WGS sequence"/>
</dbReference>
<evidence type="ECO:0000256" key="1">
    <source>
        <dbReference type="SAM" id="MobiDB-lite"/>
    </source>
</evidence>